<dbReference type="Gene3D" id="1.10.510.10">
    <property type="entry name" value="Transferase(Phosphotransferase) domain 1"/>
    <property type="match status" value="1"/>
</dbReference>
<keyword evidence="3" id="KW-0418">Kinase</keyword>
<dbReference type="Proteomes" id="UP000772434">
    <property type="component" value="Unassembled WGS sequence"/>
</dbReference>
<evidence type="ECO:0000256" key="6">
    <source>
        <dbReference type="ARBA" id="ARBA00038999"/>
    </source>
</evidence>
<comment type="catalytic activity">
    <reaction evidence="9">
        <text>L-tyrosyl-[protein] + ATP = O-phospho-L-tyrosyl-[protein] + ADP + H(+)</text>
        <dbReference type="Rhea" id="RHEA:10596"/>
        <dbReference type="Rhea" id="RHEA-COMP:10136"/>
        <dbReference type="Rhea" id="RHEA-COMP:20101"/>
        <dbReference type="ChEBI" id="CHEBI:15378"/>
        <dbReference type="ChEBI" id="CHEBI:30616"/>
        <dbReference type="ChEBI" id="CHEBI:46858"/>
        <dbReference type="ChEBI" id="CHEBI:61978"/>
        <dbReference type="ChEBI" id="CHEBI:456216"/>
        <dbReference type="EC" id="2.7.12.2"/>
    </reaction>
</comment>
<gene>
    <name evidence="11" type="ORF">BDP27DRAFT_294642</name>
</gene>
<dbReference type="InterPro" id="IPR001245">
    <property type="entry name" value="Ser-Thr/Tyr_kinase_cat_dom"/>
</dbReference>
<keyword evidence="4" id="KW-0067">ATP-binding</keyword>
<comment type="catalytic activity">
    <reaction evidence="7">
        <text>L-seryl-[protein] + ATP = O-phospho-L-seryl-[protein] + ADP + H(+)</text>
        <dbReference type="Rhea" id="RHEA:17989"/>
        <dbReference type="Rhea" id="RHEA-COMP:9863"/>
        <dbReference type="Rhea" id="RHEA-COMP:11604"/>
        <dbReference type="ChEBI" id="CHEBI:15378"/>
        <dbReference type="ChEBI" id="CHEBI:29999"/>
        <dbReference type="ChEBI" id="CHEBI:30616"/>
        <dbReference type="ChEBI" id="CHEBI:83421"/>
        <dbReference type="ChEBI" id="CHEBI:456216"/>
        <dbReference type="EC" id="2.7.12.2"/>
    </reaction>
</comment>
<dbReference type="EMBL" id="JADNRY010000175">
    <property type="protein sequence ID" value="KAF9062339.1"/>
    <property type="molecule type" value="Genomic_DNA"/>
</dbReference>
<dbReference type="InterPro" id="IPR000719">
    <property type="entry name" value="Prot_kinase_dom"/>
</dbReference>
<evidence type="ECO:0000313" key="12">
    <source>
        <dbReference type="Proteomes" id="UP000772434"/>
    </source>
</evidence>
<evidence type="ECO:0000259" key="10">
    <source>
        <dbReference type="PROSITE" id="PS50011"/>
    </source>
</evidence>
<dbReference type="AlphaFoldDB" id="A0A9P5PB61"/>
<evidence type="ECO:0000256" key="9">
    <source>
        <dbReference type="ARBA" id="ARBA00051693"/>
    </source>
</evidence>
<dbReference type="OrthoDB" id="4062651at2759"/>
<reference evidence="11" key="1">
    <citation type="submission" date="2020-11" db="EMBL/GenBank/DDBJ databases">
        <authorList>
            <consortium name="DOE Joint Genome Institute"/>
            <person name="Ahrendt S."/>
            <person name="Riley R."/>
            <person name="Andreopoulos W."/>
            <person name="Labutti K."/>
            <person name="Pangilinan J."/>
            <person name="Ruiz-Duenas F.J."/>
            <person name="Barrasa J.M."/>
            <person name="Sanchez-Garcia M."/>
            <person name="Camarero S."/>
            <person name="Miyauchi S."/>
            <person name="Serrano A."/>
            <person name="Linde D."/>
            <person name="Babiker R."/>
            <person name="Drula E."/>
            <person name="Ayuso-Fernandez I."/>
            <person name="Pacheco R."/>
            <person name="Padilla G."/>
            <person name="Ferreira P."/>
            <person name="Barriuso J."/>
            <person name="Kellner H."/>
            <person name="Castanera R."/>
            <person name="Alfaro M."/>
            <person name="Ramirez L."/>
            <person name="Pisabarro A.G."/>
            <person name="Kuo A."/>
            <person name="Tritt A."/>
            <person name="Lipzen A."/>
            <person name="He G."/>
            <person name="Yan M."/>
            <person name="Ng V."/>
            <person name="Cullen D."/>
            <person name="Martin F."/>
            <person name="Rosso M.-N."/>
            <person name="Henrissat B."/>
            <person name="Hibbett D."/>
            <person name="Martinez A.T."/>
            <person name="Grigoriev I.V."/>
        </authorList>
    </citation>
    <scope>NUCLEOTIDE SEQUENCE</scope>
    <source>
        <strain evidence="11">AH 40177</strain>
    </source>
</reference>
<dbReference type="PROSITE" id="PS50011">
    <property type="entry name" value="PROTEIN_KINASE_DOM"/>
    <property type="match status" value="1"/>
</dbReference>
<dbReference type="GO" id="GO:0005524">
    <property type="term" value="F:ATP binding"/>
    <property type="evidence" value="ECO:0007669"/>
    <property type="project" value="UniProtKB-KW"/>
</dbReference>
<evidence type="ECO:0000313" key="11">
    <source>
        <dbReference type="EMBL" id="KAF9062339.1"/>
    </source>
</evidence>
<dbReference type="InterPro" id="IPR011009">
    <property type="entry name" value="Kinase-like_dom_sf"/>
</dbReference>
<comment type="similarity">
    <text evidence="5">Belongs to the protein kinase superfamily. STE Ser/Thr protein kinase family. MAP kinase kinase subfamily.</text>
</comment>
<evidence type="ECO:0000256" key="8">
    <source>
        <dbReference type="ARBA" id="ARBA00049299"/>
    </source>
</evidence>
<sequence length="100" mass="11117">MAPEMFYPTLSRPSMATDVYAFGSTVLEIMTGMAPYPDIKNEAAVLSHVMSGCHPSRPSGNFSDELWRAIKPCWAVISDRPTISSFRRWHAPGHCWSTGL</sequence>
<proteinExistence type="inferred from homology"/>
<accession>A0A9P5PB61</accession>
<keyword evidence="12" id="KW-1185">Reference proteome</keyword>
<organism evidence="11 12">
    <name type="scientific">Rhodocollybia butyracea</name>
    <dbReference type="NCBI Taxonomy" id="206335"/>
    <lineage>
        <taxon>Eukaryota</taxon>
        <taxon>Fungi</taxon>
        <taxon>Dikarya</taxon>
        <taxon>Basidiomycota</taxon>
        <taxon>Agaricomycotina</taxon>
        <taxon>Agaricomycetes</taxon>
        <taxon>Agaricomycetidae</taxon>
        <taxon>Agaricales</taxon>
        <taxon>Marasmiineae</taxon>
        <taxon>Omphalotaceae</taxon>
        <taxon>Rhodocollybia</taxon>
    </lineage>
</organism>
<keyword evidence="1" id="KW-0808">Transferase</keyword>
<comment type="caution">
    <text evidence="11">The sequence shown here is derived from an EMBL/GenBank/DDBJ whole genome shotgun (WGS) entry which is preliminary data.</text>
</comment>
<feature type="domain" description="Protein kinase" evidence="10">
    <location>
        <begin position="1"/>
        <end position="97"/>
    </location>
</feature>
<dbReference type="PANTHER" id="PTHR48013">
    <property type="entry name" value="DUAL SPECIFICITY MITOGEN-ACTIVATED PROTEIN KINASE KINASE 5-RELATED"/>
    <property type="match status" value="1"/>
</dbReference>
<dbReference type="GO" id="GO:0004708">
    <property type="term" value="F:MAP kinase kinase activity"/>
    <property type="evidence" value="ECO:0007669"/>
    <property type="project" value="UniProtKB-EC"/>
</dbReference>
<evidence type="ECO:0000256" key="2">
    <source>
        <dbReference type="ARBA" id="ARBA00022741"/>
    </source>
</evidence>
<protein>
    <recommendedName>
        <fullName evidence="6">mitogen-activated protein kinase kinase</fullName>
        <ecNumber evidence="6">2.7.12.2</ecNumber>
    </recommendedName>
</protein>
<evidence type="ECO:0000256" key="1">
    <source>
        <dbReference type="ARBA" id="ARBA00022679"/>
    </source>
</evidence>
<evidence type="ECO:0000256" key="4">
    <source>
        <dbReference type="ARBA" id="ARBA00022840"/>
    </source>
</evidence>
<keyword evidence="2" id="KW-0547">Nucleotide-binding</keyword>
<comment type="catalytic activity">
    <reaction evidence="8">
        <text>L-threonyl-[protein] + ATP = O-phospho-L-threonyl-[protein] + ADP + H(+)</text>
        <dbReference type="Rhea" id="RHEA:46608"/>
        <dbReference type="Rhea" id="RHEA-COMP:11060"/>
        <dbReference type="Rhea" id="RHEA-COMP:11605"/>
        <dbReference type="ChEBI" id="CHEBI:15378"/>
        <dbReference type="ChEBI" id="CHEBI:30013"/>
        <dbReference type="ChEBI" id="CHEBI:30616"/>
        <dbReference type="ChEBI" id="CHEBI:61977"/>
        <dbReference type="ChEBI" id="CHEBI:456216"/>
        <dbReference type="EC" id="2.7.12.2"/>
    </reaction>
</comment>
<evidence type="ECO:0000256" key="3">
    <source>
        <dbReference type="ARBA" id="ARBA00022777"/>
    </source>
</evidence>
<dbReference type="EC" id="2.7.12.2" evidence="6"/>
<dbReference type="SUPFAM" id="SSF56112">
    <property type="entry name" value="Protein kinase-like (PK-like)"/>
    <property type="match status" value="1"/>
</dbReference>
<evidence type="ECO:0000256" key="5">
    <source>
        <dbReference type="ARBA" id="ARBA00038035"/>
    </source>
</evidence>
<dbReference type="PANTHER" id="PTHR48013:SF9">
    <property type="entry name" value="DUAL SPECIFICITY MITOGEN-ACTIVATED PROTEIN KINASE KINASE 5"/>
    <property type="match status" value="1"/>
</dbReference>
<name>A0A9P5PB61_9AGAR</name>
<evidence type="ECO:0000256" key="7">
    <source>
        <dbReference type="ARBA" id="ARBA00049014"/>
    </source>
</evidence>
<dbReference type="Pfam" id="PF07714">
    <property type="entry name" value="PK_Tyr_Ser-Thr"/>
    <property type="match status" value="1"/>
</dbReference>